<accession>A0A226F2T0</accession>
<evidence type="ECO:0000313" key="2">
    <source>
        <dbReference type="EMBL" id="OXA64105.1"/>
    </source>
</evidence>
<dbReference type="EMBL" id="LNIX01000001">
    <property type="protein sequence ID" value="OXA64105.1"/>
    <property type="molecule type" value="Genomic_DNA"/>
</dbReference>
<feature type="compositionally biased region" description="Polar residues" evidence="1">
    <location>
        <begin position="37"/>
        <end position="51"/>
    </location>
</feature>
<feature type="region of interest" description="Disordered" evidence="1">
    <location>
        <begin position="1"/>
        <end position="92"/>
    </location>
</feature>
<gene>
    <name evidence="2" type="ORF">Fcan01_01487</name>
</gene>
<dbReference type="Pfam" id="PF06869">
    <property type="entry name" value="DUF1258"/>
    <property type="match status" value="1"/>
</dbReference>
<evidence type="ECO:0008006" key="4">
    <source>
        <dbReference type="Google" id="ProtNLM"/>
    </source>
</evidence>
<dbReference type="PANTHER" id="PTHR46579:SF1">
    <property type="entry name" value="F5_8 TYPE C DOMAIN-CONTAINING PROTEIN"/>
    <property type="match status" value="1"/>
</dbReference>
<evidence type="ECO:0000256" key="1">
    <source>
        <dbReference type="SAM" id="MobiDB-lite"/>
    </source>
</evidence>
<organism evidence="2 3">
    <name type="scientific">Folsomia candida</name>
    <name type="common">Springtail</name>
    <dbReference type="NCBI Taxonomy" id="158441"/>
    <lineage>
        <taxon>Eukaryota</taxon>
        <taxon>Metazoa</taxon>
        <taxon>Ecdysozoa</taxon>
        <taxon>Arthropoda</taxon>
        <taxon>Hexapoda</taxon>
        <taxon>Collembola</taxon>
        <taxon>Entomobryomorpha</taxon>
        <taxon>Isotomoidea</taxon>
        <taxon>Isotomidae</taxon>
        <taxon>Proisotominae</taxon>
        <taxon>Folsomia</taxon>
    </lineage>
</organism>
<protein>
    <recommendedName>
        <fullName evidence="4">Transposase domain-containing protein</fullName>
    </recommendedName>
</protein>
<evidence type="ECO:0000313" key="3">
    <source>
        <dbReference type="Proteomes" id="UP000198287"/>
    </source>
</evidence>
<comment type="caution">
    <text evidence="2">The sequence shown here is derived from an EMBL/GenBank/DDBJ whole genome shotgun (WGS) entry which is preliminary data.</text>
</comment>
<dbReference type="PANTHER" id="PTHR46579">
    <property type="entry name" value="F5/8 TYPE C DOMAIN-CONTAINING PROTEIN-RELATED"/>
    <property type="match status" value="1"/>
</dbReference>
<dbReference type="OMA" id="CEYPSER"/>
<dbReference type="STRING" id="158441.A0A226F2T0"/>
<reference evidence="2 3" key="1">
    <citation type="submission" date="2015-12" db="EMBL/GenBank/DDBJ databases">
        <title>The genome of Folsomia candida.</title>
        <authorList>
            <person name="Faddeeva A."/>
            <person name="Derks M.F."/>
            <person name="Anvar Y."/>
            <person name="Smit S."/>
            <person name="Van Straalen N."/>
            <person name="Roelofs D."/>
        </authorList>
    </citation>
    <scope>NUCLEOTIDE SEQUENCE [LARGE SCALE GENOMIC DNA]</scope>
    <source>
        <strain evidence="2 3">VU population</strain>
        <tissue evidence="2">Whole body</tissue>
    </source>
</reference>
<dbReference type="InterPro" id="IPR009667">
    <property type="entry name" value="DUF1258"/>
</dbReference>
<feature type="compositionally biased region" description="Acidic residues" evidence="1">
    <location>
        <begin position="73"/>
        <end position="82"/>
    </location>
</feature>
<sequence>MSKNKSYKTYFRSPTGEGGFKLPRRTTHRILEKSGQHKTVPSSVKKGQSPRSIEDVDDLQLNRNEEAFQEPIDSSEEELSDDEIPRSTPATTHSPLLFDGAKISAIESYLMVYGFASRHQLSKSALSDLLTLLNFHLPMGDSMPTSPYLAEKLLGVDIGAIKKIFYCEKCSAVLMSGACQTCGDKFNVQQFVKDGKYFLSFDVKQTIESALQHEDIKRALYRSLIDRGNRNETQLRDIMDGSSYKKLGLTNFDITCCFNSDGISVFNSSRFSIWPILLSINELPYQLRRKHTLLIGLWFGDKKPNFDIFLQPFLDQSKDLATHGISWTFDGKSIKSNVYFPMVAADSPARCQLQGINQYNGEFSCPWCLIKGETYWIDERRHKWIFPTKKVHQSRGQENFTSHLRELRDLLHNGNNNVTNVFGIKAPSKLILLPKFDIVHGFVFDYMHTCLLGVVRTLTCAWLDSKNHNFPFYIGHQEVEINCRINLCKFPVECQRILREIKDIKYWKAHEWKIWMILAVPLLNGILSQPYLKHFSNFVTAITILCKDVITRADLETSDNLIKQFCVVLPDLYDKLNFNLNKKTSGYPVPSHRDGTRDGMASIPSRPESLIPVNLRDGTGQRNPVPSRPVGNPTMIDISISIFQI</sequence>
<keyword evidence="3" id="KW-1185">Reference proteome</keyword>
<name>A0A226F2T0_FOLCA</name>
<dbReference type="OrthoDB" id="7549404at2759"/>
<dbReference type="AlphaFoldDB" id="A0A226F2T0"/>
<proteinExistence type="predicted"/>
<dbReference type="Proteomes" id="UP000198287">
    <property type="component" value="Unassembled WGS sequence"/>
</dbReference>